<comment type="similarity">
    <text evidence="2">Belongs to the amino acid-polyamine-organocation (APC) superfamily. Spore germination protein (SGP) (TC 2.A.3.9) family.</text>
</comment>
<feature type="transmembrane region" description="Helical" evidence="8">
    <location>
        <begin position="48"/>
        <end position="69"/>
    </location>
</feature>
<dbReference type="EMBL" id="CP034248">
    <property type="protein sequence ID" value="AZK46421.1"/>
    <property type="molecule type" value="Genomic_DNA"/>
</dbReference>
<feature type="transmembrane region" description="Helical" evidence="8">
    <location>
        <begin position="311"/>
        <end position="329"/>
    </location>
</feature>
<keyword evidence="6 8" id="KW-1133">Transmembrane helix</keyword>
<dbReference type="Proteomes" id="UP000273145">
    <property type="component" value="Chromosome"/>
</dbReference>
<proteinExistence type="inferred from homology"/>
<dbReference type="KEGG" id="plen:EIM92_09740"/>
<keyword evidence="5 8" id="KW-0812">Transmembrane</keyword>
<sequence length="371" mass="41312">MRRANMNPKEKDQITTSQAAVMLINYTLGAGVLTLPRTTVEAAQTPDVWISIIISGMIIMVAGIIIVLLCRRFQGRTFFQFAPDITGRWLAWILNLIIICFFLLISALQIRIMAEVTSFYLLEGTPMGGIIMTFMWIGLYLSLGGINCMARIYEIILPITVLFFLISILLSSKIFDINHLRPVLGSGIMPVIKGIEPALLSFSGYEIMLVATAYMKTPQKATKAVVIGTLIPLIIYLITIVMVIGGISIYGALTRTWPTLDLVRSFEVEGLLFERFESLLLVIWLMQIFSTFTITHYAASLGWSQLFKKNVKPFLFAMLPVIFLIAMVPKNVAETFKLGSAVGQVSIYLFGVVPLLLLLISIVRKKGGRTN</sequence>
<dbReference type="RefSeq" id="WP_125082480.1">
    <property type="nucleotide sequence ID" value="NZ_CP034248.1"/>
</dbReference>
<dbReference type="PANTHER" id="PTHR34975">
    <property type="entry name" value="SPORE GERMINATION PROTEIN A2"/>
    <property type="match status" value="1"/>
</dbReference>
<name>A0A3Q8SAU2_9BACL</name>
<organism evidence="9 10">
    <name type="scientific">Paenibacillus lentus</name>
    <dbReference type="NCBI Taxonomy" id="1338368"/>
    <lineage>
        <taxon>Bacteria</taxon>
        <taxon>Bacillati</taxon>
        <taxon>Bacillota</taxon>
        <taxon>Bacilli</taxon>
        <taxon>Bacillales</taxon>
        <taxon>Paenibacillaceae</taxon>
        <taxon>Paenibacillus</taxon>
    </lineage>
</organism>
<gene>
    <name evidence="9" type="ORF">EIM92_09740</name>
</gene>
<evidence type="ECO:0000313" key="9">
    <source>
        <dbReference type="EMBL" id="AZK46421.1"/>
    </source>
</evidence>
<evidence type="ECO:0000256" key="7">
    <source>
        <dbReference type="ARBA" id="ARBA00023136"/>
    </source>
</evidence>
<feature type="transmembrane region" description="Helical" evidence="8">
    <location>
        <begin position="89"/>
        <end position="112"/>
    </location>
</feature>
<keyword evidence="3" id="KW-0813">Transport</keyword>
<feature type="transmembrane region" description="Helical" evidence="8">
    <location>
        <begin position="226"/>
        <end position="253"/>
    </location>
</feature>
<dbReference type="GO" id="GO:0016020">
    <property type="term" value="C:membrane"/>
    <property type="evidence" value="ECO:0007669"/>
    <property type="project" value="UniProtKB-SubCell"/>
</dbReference>
<dbReference type="AlphaFoldDB" id="A0A3Q8SAU2"/>
<evidence type="ECO:0000313" key="10">
    <source>
        <dbReference type="Proteomes" id="UP000273145"/>
    </source>
</evidence>
<protein>
    <submittedName>
        <fullName evidence="9">Spore gernimation protein</fullName>
    </submittedName>
</protein>
<evidence type="ECO:0000256" key="8">
    <source>
        <dbReference type="SAM" id="Phobius"/>
    </source>
</evidence>
<evidence type="ECO:0000256" key="1">
    <source>
        <dbReference type="ARBA" id="ARBA00004141"/>
    </source>
</evidence>
<dbReference type="OrthoDB" id="2716906at2"/>
<dbReference type="NCBIfam" id="TIGR00912">
    <property type="entry name" value="2A0309"/>
    <property type="match status" value="1"/>
</dbReference>
<feature type="transmembrane region" description="Helical" evidence="8">
    <location>
        <begin position="195"/>
        <end position="214"/>
    </location>
</feature>
<evidence type="ECO:0000256" key="6">
    <source>
        <dbReference type="ARBA" id="ARBA00022989"/>
    </source>
</evidence>
<dbReference type="Gene3D" id="1.20.1740.10">
    <property type="entry name" value="Amino acid/polyamine transporter I"/>
    <property type="match status" value="1"/>
</dbReference>
<keyword evidence="4" id="KW-0309">Germination</keyword>
<reference evidence="9 10" key="1">
    <citation type="submission" date="2018-11" db="EMBL/GenBank/DDBJ databases">
        <title>Genome sequencing of Paenibacillus lentus DSM25539(T).</title>
        <authorList>
            <person name="Kook J.-K."/>
            <person name="Park S.-N."/>
            <person name="Lim Y.K."/>
        </authorList>
    </citation>
    <scope>NUCLEOTIDE SEQUENCE [LARGE SCALE GENOMIC DNA]</scope>
    <source>
        <strain evidence="9 10">DSM 25539</strain>
    </source>
</reference>
<dbReference type="Pfam" id="PF03845">
    <property type="entry name" value="Spore_permease"/>
    <property type="match status" value="1"/>
</dbReference>
<comment type="subcellular location">
    <subcellularLocation>
        <location evidence="1">Membrane</location>
        <topology evidence="1">Multi-pass membrane protein</topology>
    </subcellularLocation>
</comment>
<feature type="transmembrane region" description="Helical" evidence="8">
    <location>
        <begin position="20"/>
        <end position="36"/>
    </location>
</feature>
<feature type="transmembrane region" description="Helical" evidence="8">
    <location>
        <begin position="155"/>
        <end position="175"/>
    </location>
</feature>
<keyword evidence="7 8" id="KW-0472">Membrane</keyword>
<feature type="transmembrane region" description="Helical" evidence="8">
    <location>
        <begin position="279"/>
        <end position="299"/>
    </location>
</feature>
<evidence type="ECO:0000256" key="4">
    <source>
        <dbReference type="ARBA" id="ARBA00022544"/>
    </source>
</evidence>
<keyword evidence="10" id="KW-1185">Reference proteome</keyword>
<evidence type="ECO:0000256" key="5">
    <source>
        <dbReference type="ARBA" id="ARBA00022692"/>
    </source>
</evidence>
<dbReference type="InterPro" id="IPR004761">
    <property type="entry name" value="Spore_GerAB"/>
</dbReference>
<dbReference type="PANTHER" id="PTHR34975:SF2">
    <property type="entry name" value="SPORE GERMINATION PROTEIN A2"/>
    <property type="match status" value="1"/>
</dbReference>
<accession>A0A3Q8SAU2</accession>
<dbReference type="GO" id="GO:0009847">
    <property type="term" value="P:spore germination"/>
    <property type="evidence" value="ECO:0007669"/>
    <property type="project" value="InterPro"/>
</dbReference>
<feature type="transmembrane region" description="Helical" evidence="8">
    <location>
        <begin position="124"/>
        <end position="143"/>
    </location>
</feature>
<evidence type="ECO:0000256" key="2">
    <source>
        <dbReference type="ARBA" id="ARBA00007998"/>
    </source>
</evidence>
<feature type="transmembrane region" description="Helical" evidence="8">
    <location>
        <begin position="341"/>
        <end position="363"/>
    </location>
</feature>
<evidence type="ECO:0000256" key="3">
    <source>
        <dbReference type="ARBA" id="ARBA00022448"/>
    </source>
</evidence>